<organism evidence="2 3">
    <name type="scientific">Chitinimonas viridis</name>
    <dbReference type="NCBI Taxonomy" id="664880"/>
    <lineage>
        <taxon>Bacteria</taxon>
        <taxon>Pseudomonadati</taxon>
        <taxon>Pseudomonadota</taxon>
        <taxon>Betaproteobacteria</taxon>
        <taxon>Neisseriales</taxon>
        <taxon>Chitinibacteraceae</taxon>
        <taxon>Chitinimonas</taxon>
    </lineage>
</organism>
<reference evidence="2" key="2">
    <citation type="submission" date="2023-06" db="EMBL/GenBank/DDBJ databases">
        <authorList>
            <person name="Lucena T."/>
            <person name="Sun Q."/>
        </authorList>
    </citation>
    <scope>NUCLEOTIDE SEQUENCE</scope>
    <source>
        <strain evidence="2">CECT 7703</strain>
    </source>
</reference>
<dbReference type="Proteomes" id="UP001180081">
    <property type="component" value="Unassembled WGS sequence"/>
</dbReference>
<dbReference type="InterPro" id="IPR012902">
    <property type="entry name" value="N_methyl_site"/>
</dbReference>
<sequence>MNKTQHGFTLIEIMIVVAIIGVLLAIAVPNYREHVVRSHATAAQSLIADQRVRLEQSYQDRRRYGNAGVCDVAMPTDKNFTLACDAPGNQAQTYLLTISSKGASGLGVNGMVFTVTETNVRRTTAFPGAAGLPKNCWISTKAGVC</sequence>
<dbReference type="EMBL" id="JAUFPU010000003">
    <property type="protein sequence ID" value="MDN3575786.1"/>
    <property type="molecule type" value="Genomic_DNA"/>
</dbReference>
<dbReference type="RefSeq" id="WP_290331423.1">
    <property type="nucleotide sequence ID" value="NZ_JAUFPU010000003.1"/>
</dbReference>
<dbReference type="Gene3D" id="3.30.700.10">
    <property type="entry name" value="Glycoprotein, Type 4 Pilin"/>
    <property type="match status" value="1"/>
</dbReference>
<keyword evidence="1" id="KW-0472">Membrane</keyword>
<evidence type="ECO:0000256" key="1">
    <source>
        <dbReference type="SAM" id="Phobius"/>
    </source>
</evidence>
<keyword evidence="1" id="KW-1133">Transmembrane helix</keyword>
<dbReference type="InterPro" id="IPR031982">
    <property type="entry name" value="PilE-like"/>
</dbReference>
<evidence type="ECO:0000313" key="3">
    <source>
        <dbReference type="Proteomes" id="UP001180081"/>
    </source>
</evidence>
<dbReference type="Pfam" id="PF16732">
    <property type="entry name" value="ComP_DUS"/>
    <property type="match status" value="1"/>
</dbReference>
<comment type="caution">
    <text evidence="2">The sequence shown here is derived from an EMBL/GenBank/DDBJ whole genome shotgun (WGS) entry which is preliminary data.</text>
</comment>
<protein>
    <submittedName>
        <fullName evidence="2">Prepilin-type N-terminal cleavage/methylation domain-containing protein</fullName>
    </submittedName>
</protein>
<name>A0ABT8B289_9NEIS</name>
<proteinExistence type="predicted"/>
<evidence type="ECO:0000313" key="2">
    <source>
        <dbReference type="EMBL" id="MDN3575786.1"/>
    </source>
</evidence>
<feature type="transmembrane region" description="Helical" evidence="1">
    <location>
        <begin position="6"/>
        <end position="28"/>
    </location>
</feature>
<keyword evidence="1" id="KW-0812">Transmembrane</keyword>
<reference evidence="2" key="1">
    <citation type="journal article" date="2014" name="Int. J. Syst. Evol. Microbiol.">
        <title>Complete genome of a new Firmicutes species belonging to the dominant human colonic microbiota ('Ruminococcus bicirculans') reveals two chromosomes and a selective capacity to utilize plant glucans.</title>
        <authorList>
            <consortium name="NISC Comparative Sequencing Program"/>
            <person name="Wegmann U."/>
            <person name="Louis P."/>
            <person name="Goesmann A."/>
            <person name="Henrissat B."/>
            <person name="Duncan S.H."/>
            <person name="Flint H.J."/>
        </authorList>
    </citation>
    <scope>NUCLEOTIDE SEQUENCE</scope>
    <source>
        <strain evidence="2">CECT 7703</strain>
    </source>
</reference>
<dbReference type="PROSITE" id="PS00409">
    <property type="entry name" value="PROKAR_NTER_METHYL"/>
    <property type="match status" value="1"/>
</dbReference>
<accession>A0ABT8B289</accession>
<dbReference type="Pfam" id="PF07963">
    <property type="entry name" value="N_methyl"/>
    <property type="match status" value="1"/>
</dbReference>
<dbReference type="InterPro" id="IPR045584">
    <property type="entry name" value="Pilin-like"/>
</dbReference>
<dbReference type="NCBIfam" id="TIGR02532">
    <property type="entry name" value="IV_pilin_GFxxxE"/>
    <property type="match status" value="1"/>
</dbReference>
<keyword evidence="3" id="KW-1185">Reference proteome</keyword>
<gene>
    <name evidence="2" type="ORF">QWZ03_03255</name>
</gene>
<dbReference type="SUPFAM" id="SSF54523">
    <property type="entry name" value="Pili subunits"/>
    <property type="match status" value="1"/>
</dbReference>